<dbReference type="Gene3D" id="1.10.1660.10">
    <property type="match status" value="1"/>
</dbReference>
<dbReference type="KEGG" id="nio:NITINOP_0621"/>
<proteinExistence type="predicted"/>
<evidence type="ECO:0000313" key="1">
    <source>
        <dbReference type="EMBL" id="CUQ65596.1"/>
    </source>
</evidence>
<sequence>MEDDVLTGNIVGREDVLTVEELASACHAEVTWVAELIEVGILAERGHDRAAWRFCATDLVCARRAARLQRDFEASIETVAVMLDLLNEIDRLRERLRRAGLDVDD</sequence>
<dbReference type="AlphaFoldDB" id="A0A0S4KMC1"/>
<evidence type="ECO:0008006" key="3">
    <source>
        <dbReference type="Google" id="ProtNLM"/>
    </source>
</evidence>
<dbReference type="RefSeq" id="WP_062483093.1">
    <property type="nucleotide sequence ID" value="NZ_LN885086.1"/>
</dbReference>
<accession>A0A0S4KMC1</accession>
<reference evidence="2" key="1">
    <citation type="submission" date="2015-09" db="EMBL/GenBank/DDBJ databases">
        <authorList>
            <person name="Daims H."/>
        </authorList>
    </citation>
    <scope>NUCLEOTIDE SEQUENCE [LARGE SCALE GENOMIC DNA]</scope>
</reference>
<dbReference type="STRING" id="1715989.NITINOP_0621"/>
<dbReference type="Proteomes" id="UP000066284">
    <property type="component" value="Chromosome 1"/>
</dbReference>
<name>A0A0S4KMC1_9BACT</name>
<evidence type="ECO:0000313" key="2">
    <source>
        <dbReference type="Proteomes" id="UP000066284"/>
    </source>
</evidence>
<dbReference type="OrthoDB" id="9799091at2"/>
<protein>
    <recommendedName>
        <fullName evidence="3">Chaperone modulatory protein CbpM</fullName>
    </recommendedName>
</protein>
<keyword evidence="2" id="KW-1185">Reference proteome</keyword>
<gene>
    <name evidence="1" type="ORF">NITINOP_0621</name>
</gene>
<dbReference type="EMBL" id="LN885086">
    <property type="protein sequence ID" value="CUQ65596.1"/>
    <property type="molecule type" value="Genomic_DNA"/>
</dbReference>
<organism evidence="1 2">
    <name type="scientific">Candidatus Nitrospira inopinata</name>
    <dbReference type="NCBI Taxonomy" id="1715989"/>
    <lineage>
        <taxon>Bacteria</taxon>
        <taxon>Pseudomonadati</taxon>
        <taxon>Nitrospirota</taxon>
        <taxon>Nitrospiria</taxon>
        <taxon>Nitrospirales</taxon>
        <taxon>Nitrospiraceae</taxon>
        <taxon>Nitrospira</taxon>
    </lineage>
</organism>
<dbReference type="Pfam" id="PF13591">
    <property type="entry name" value="MerR_2"/>
    <property type="match status" value="1"/>
</dbReference>